<dbReference type="Proteomes" id="UP001597049">
    <property type="component" value="Unassembled WGS sequence"/>
</dbReference>
<comment type="caution">
    <text evidence="2">The sequence shown here is derived from an EMBL/GenBank/DDBJ whole genome shotgun (WGS) entry which is preliminary data.</text>
</comment>
<keyword evidence="1" id="KW-0812">Transmembrane</keyword>
<gene>
    <name evidence="2" type="ORF">ACFQ0R_04335</name>
</gene>
<proteinExistence type="predicted"/>
<organism evidence="2 3">
    <name type="scientific">Psychroflexus salinarum</name>
    <dbReference type="NCBI Taxonomy" id="546024"/>
    <lineage>
        <taxon>Bacteria</taxon>
        <taxon>Pseudomonadati</taxon>
        <taxon>Bacteroidota</taxon>
        <taxon>Flavobacteriia</taxon>
        <taxon>Flavobacteriales</taxon>
        <taxon>Flavobacteriaceae</taxon>
        <taxon>Psychroflexus</taxon>
    </lineage>
</organism>
<evidence type="ECO:0000313" key="3">
    <source>
        <dbReference type="Proteomes" id="UP001597049"/>
    </source>
</evidence>
<name>A0ABW3GPB0_9FLAO</name>
<protein>
    <recommendedName>
        <fullName evidence="4">PEP-CTERM protein-sorting domain-containing protein</fullName>
    </recommendedName>
</protein>
<dbReference type="RefSeq" id="WP_379657149.1">
    <property type="nucleotide sequence ID" value="NZ_JBHTIV010000005.1"/>
</dbReference>
<reference evidence="3" key="1">
    <citation type="journal article" date="2019" name="Int. J. Syst. Evol. Microbiol.">
        <title>The Global Catalogue of Microorganisms (GCM) 10K type strain sequencing project: providing services to taxonomists for standard genome sequencing and annotation.</title>
        <authorList>
            <consortium name="The Broad Institute Genomics Platform"/>
            <consortium name="The Broad Institute Genome Sequencing Center for Infectious Disease"/>
            <person name="Wu L."/>
            <person name="Ma J."/>
        </authorList>
    </citation>
    <scope>NUCLEOTIDE SEQUENCE [LARGE SCALE GENOMIC DNA]</scope>
    <source>
        <strain evidence="3">CCUG 56752</strain>
    </source>
</reference>
<keyword evidence="1" id="KW-0472">Membrane</keyword>
<sequence length="55" mass="5894">MSILQNRILGIAVFFIGLIMTSSSLEFKGSGFIAGALMGIGIGFIFFIKIAPKKK</sequence>
<feature type="transmembrane region" description="Helical" evidence="1">
    <location>
        <begin position="7"/>
        <end position="25"/>
    </location>
</feature>
<feature type="transmembrane region" description="Helical" evidence="1">
    <location>
        <begin position="31"/>
        <end position="51"/>
    </location>
</feature>
<accession>A0ABW3GPB0</accession>
<keyword evidence="1" id="KW-1133">Transmembrane helix</keyword>
<evidence type="ECO:0000313" key="2">
    <source>
        <dbReference type="EMBL" id="MFD0931822.1"/>
    </source>
</evidence>
<keyword evidence="3" id="KW-1185">Reference proteome</keyword>
<dbReference type="EMBL" id="JBHTIV010000005">
    <property type="protein sequence ID" value="MFD0931822.1"/>
    <property type="molecule type" value="Genomic_DNA"/>
</dbReference>
<evidence type="ECO:0000256" key="1">
    <source>
        <dbReference type="SAM" id="Phobius"/>
    </source>
</evidence>
<evidence type="ECO:0008006" key="4">
    <source>
        <dbReference type="Google" id="ProtNLM"/>
    </source>
</evidence>